<feature type="signal peptide" evidence="2">
    <location>
        <begin position="1"/>
        <end position="20"/>
    </location>
</feature>
<gene>
    <name evidence="3" type="ORF">EYR15_13775</name>
</gene>
<accession>A0A4Q9GBK1</accession>
<evidence type="ECO:0000256" key="1">
    <source>
        <dbReference type="SAM" id="MobiDB-lite"/>
    </source>
</evidence>
<feature type="chain" id="PRO_5020646703" evidence="2">
    <location>
        <begin position="21"/>
        <end position="109"/>
    </location>
</feature>
<reference evidence="3 4" key="1">
    <citation type="submission" date="2019-02" db="EMBL/GenBank/DDBJ databases">
        <title>Hansschlegelia quercus sp. nov., a novel methylotrophic bacterium from buds of oak (Quercus robur L.).</title>
        <authorList>
            <person name="Agafonova N.V."/>
            <person name="Kaparullina E.N."/>
            <person name="Grouzdev D.S."/>
            <person name="Doronina N.V."/>
        </authorList>
    </citation>
    <scope>NUCLEOTIDE SEQUENCE [LARGE SCALE GENOMIC DNA]</scope>
    <source>
        <strain evidence="3 4">Dub</strain>
    </source>
</reference>
<protein>
    <submittedName>
        <fullName evidence="3">Uncharacterized protein</fullName>
    </submittedName>
</protein>
<feature type="compositionally biased region" description="Low complexity" evidence="1">
    <location>
        <begin position="72"/>
        <end position="81"/>
    </location>
</feature>
<organism evidence="3 4">
    <name type="scientific">Hansschlegelia quercus</name>
    <dbReference type="NCBI Taxonomy" id="2528245"/>
    <lineage>
        <taxon>Bacteria</taxon>
        <taxon>Pseudomonadati</taxon>
        <taxon>Pseudomonadota</taxon>
        <taxon>Alphaproteobacteria</taxon>
        <taxon>Hyphomicrobiales</taxon>
        <taxon>Methylopilaceae</taxon>
        <taxon>Hansschlegelia</taxon>
    </lineage>
</organism>
<comment type="caution">
    <text evidence="3">The sequence shown here is derived from an EMBL/GenBank/DDBJ whole genome shotgun (WGS) entry which is preliminary data.</text>
</comment>
<dbReference type="EMBL" id="SIUB01000007">
    <property type="protein sequence ID" value="TBN48651.1"/>
    <property type="molecule type" value="Genomic_DNA"/>
</dbReference>
<name>A0A4Q9GBK1_9HYPH</name>
<proteinExistence type="predicted"/>
<evidence type="ECO:0000313" key="4">
    <source>
        <dbReference type="Proteomes" id="UP000291613"/>
    </source>
</evidence>
<evidence type="ECO:0000256" key="2">
    <source>
        <dbReference type="SAM" id="SignalP"/>
    </source>
</evidence>
<keyword evidence="4" id="KW-1185">Reference proteome</keyword>
<evidence type="ECO:0000313" key="3">
    <source>
        <dbReference type="EMBL" id="TBN48651.1"/>
    </source>
</evidence>
<dbReference type="OrthoDB" id="9971104at2"/>
<sequence length="109" mass="10483">MSPVASALTLGVLTLFTVEAAADPVTPRTITGYSAAAAAQQGKSLEVPVGQGPMEDGAPAAAVQGSSGGQSSGAAAPSAQAGAGGESVGAPAAPRKVRYGLFGLSWRSQ</sequence>
<dbReference type="RefSeq" id="WP_131004136.1">
    <property type="nucleotide sequence ID" value="NZ_JBHSZR010000009.1"/>
</dbReference>
<keyword evidence="2" id="KW-0732">Signal</keyword>
<dbReference type="AlphaFoldDB" id="A0A4Q9GBK1"/>
<dbReference type="Proteomes" id="UP000291613">
    <property type="component" value="Unassembled WGS sequence"/>
</dbReference>
<feature type="region of interest" description="Disordered" evidence="1">
    <location>
        <begin position="42"/>
        <end position="91"/>
    </location>
</feature>